<evidence type="ECO:0000313" key="3">
    <source>
        <dbReference type="EMBL" id="RQP22281.1"/>
    </source>
</evidence>
<evidence type="ECO:0000259" key="2">
    <source>
        <dbReference type="SMART" id="SM00382"/>
    </source>
</evidence>
<dbReference type="EMBL" id="QUSW01000008">
    <property type="protein sequence ID" value="RQP22281.1"/>
    <property type="molecule type" value="Genomic_DNA"/>
</dbReference>
<comment type="caution">
    <text evidence="3">The sequence shown here is derived from an EMBL/GenBank/DDBJ whole genome shotgun (WGS) entry which is preliminary data.</text>
</comment>
<gene>
    <name evidence="3" type="ORF">DZC73_24635</name>
</gene>
<keyword evidence="4" id="KW-1185">Reference proteome</keyword>
<dbReference type="InterPro" id="IPR003593">
    <property type="entry name" value="AAA+_ATPase"/>
</dbReference>
<dbReference type="SUPFAM" id="SSF52540">
    <property type="entry name" value="P-loop containing nucleoside triphosphate hydrolases"/>
    <property type="match status" value="1"/>
</dbReference>
<feature type="region of interest" description="Disordered" evidence="1">
    <location>
        <begin position="1"/>
        <end position="20"/>
    </location>
</feature>
<proteinExistence type="predicted"/>
<feature type="compositionally biased region" description="Basic and acidic residues" evidence="1">
    <location>
        <begin position="10"/>
        <end position="20"/>
    </location>
</feature>
<protein>
    <submittedName>
        <fullName evidence="3">MoxR family ATPase</fullName>
    </submittedName>
</protein>
<dbReference type="InterPro" id="IPR011704">
    <property type="entry name" value="ATPase_dyneun-rel_AAA"/>
</dbReference>
<evidence type="ECO:0000256" key="1">
    <source>
        <dbReference type="SAM" id="MobiDB-lite"/>
    </source>
</evidence>
<dbReference type="Pfam" id="PF07728">
    <property type="entry name" value="AAA_5"/>
    <property type="match status" value="1"/>
</dbReference>
<dbReference type="Proteomes" id="UP000267464">
    <property type="component" value="Unassembled WGS sequence"/>
</dbReference>
<dbReference type="GO" id="GO:0005524">
    <property type="term" value="F:ATP binding"/>
    <property type="evidence" value="ECO:0007669"/>
    <property type="project" value="InterPro"/>
</dbReference>
<accession>A0A3N7HNL0</accession>
<dbReference type="SMART" id="SM00382">
    <property type="entry name" value="AAA"/>
    <property type="match status" value="1"/>
</dbReference>
<dbReference type="Gene3D" id="3.40.50.300">
    <property type="entry name" value="P-loop containing nucleotide triphosphate hydrolases"/>
    <property type="match status" value="1"/>
</dbReference>
<name>A0A3N7HNL0_9BURK</name>
<reference evidence="3 4" key="2">
    <citation type="submission" date="2018-12" db="EMBL/GenBank/DDBJ databases">
        <title>Rhizobacter gummiphilus sp. nov., a rubber-degrading bacterium isolated from the soil of a botanical garden in Japan.</title>
        <authorList>
            <person name="Shunsuke S.S."/>
        </authorList>
    </citation>
    <scope>NUCLEOTIDE SEQUENCE [LARGE SCALE GENOMIC DNA]</scope>
    <source>
        <strain evidence="3 4">S-16</strain>
    </source>
</reference>
<dbReference type="GO" id="GO:0016887">
    <property type="term" value="F:ATP hydrolysis activity"/>
    <property type="evidence" value="ECO:0007669"/>
    <property type="project" value="InterPro"/>
</dbReference>
<dbReference type="AlphaFoldDB" id="A0A3N7HNL0"/>
<evidence type="ECO:0000313" key="4">
    <source>
        <dbReference type="Proteomes" id="UP000267464"/>
    </source>
</evidence>
<dbReference type="OrthoDB" id="9783370at2"/>
<organism evidence="3 4">
    <name type="scientific">Piscinibacter terrae</name>
    <dbReference type="NCBI Taxonomy" id="2496871"/>
    <lineage>
        <taxon>Bacteria</taxon>
        <taxon>Pseudomonadati</taxon>
        <taxon>Pseudomonadota</taxon>
        <taxon>Betaproteobacteria</taxon>
        <taxon>Burkholderiales</taxon>
        <taxon>Sphaerotilaceae</taxon>
        <taxon>Piscinibacter</taxon>
    </lineage>
</organism>
<feature type="domain" description="AAA+ ATPase" evidence="2">
    <location>
        <begin position="54"/>
        <end position="237"/>
    </location>
</feature>
<reference evidence="3 4" key="1">
    <citation type="submission" date="2018-08" db="EMBL/GenBank/DDBJ databases">
        <authorList>
            <person name="Khan S.A."/>
            <person name="Jeon C.O."/>
            <person name="Chun B.H."/>
            <person name="Jeong S.E."/>
        </authorList>
    </citation>
    <scope>NUCLEOTIDE SEQUENCE [LARGE SCALE GENOMIC DNA]</scope>
    <source>
        <strain evidence="3 4">S-16</strain>
    </source>
</reference>
<sequence>MPDPPPWRPRRADPELAKLGDKIRSPLSASAIAKGTTYQSNPEIRRMVNAALYLRRPLLITGGPGTGKSSLIDSVAYELQLGEPLRWPVTSRSTLRDALYSYDAIGRAQAKRDDKDSEKDLDVGDFIELGPLGTAMLPAIRPRALLIDEIDKADIDLPNDLLNVIEEGRYHIPELSRIKNKSAMNVRGFGGNQEVEITGGQVDSHEFPFVVMTSNGERDFPAPFLRRCLQMKMPDPCDDPIRLKAIVTAHLGSQKMKDATKLIDSFVARAQKGEKLSADQLLNAIQLVMGAHVLSPEDKTKMLESLTLGLGRKT</sequence>
<dbReference type="CDD" id="cd00009">
    <property type="entry name" value="AAA"/>
    <property type="match status" value="1"/>
</dbReference>
<dbReference type="InterPro" id="IPR027417">
    <property type="entry name" value="P-loop_NTPase"/>
</dbReference>